<dbReference type="RefSeq" id="WP_249306642.1">
    <property type="nucleotide sequence ID" value="NZ_JACRSZ010000001.1"/>
</dbReference>
<name>A0ABR7N5L9_9FIRM</name>
<evidence type="ECO:0000313" key="1">
    <source>
        <dbReference type="EMBL" id="MBC8571697.1"/>
    </source>
</evidence>
<comment type="caution">
    <text evidence="1">The sequence shown here is derived from an EMBL/GenBank/DDBJ whole genome shotgun (WGS) entry which is preliminary data.</text>
</comment>
<proteinExistence type="predicted"/>
<dbReference type="InterPro" id="IPR037208">
    <property type="entry name" value="Spo0E-like_sf"/>
</dbReference>
<protein>
    <submittedName>
        <fullName evidence="1">Aspartyl-phosphate phosphatase Spo0E family protein</fullName>
    </submittedName>
</protein>
<gene>
    <name evidence="1" type="ORF">H8716_01140</name>
</gene>
<dbReference type="InterPro" id="IPR036638">
    <property type="entry name" value="HLH_DNA-bd_sf"/>
</dbReference>
<dbReference type="Gene3D" id="4.10.280.10">
    <property type="entry name" value="Helix-loop-helix DNA-binding domain"/>
    <property type="match status" value="1"/>
</dbReference>
<dbReference type="EMBL" id="JACRSZ010000001">
    <property type="protein sequence ID" value="MBC8571697.1"/>
    <property type="molecule type" value="Genomic_DNA"/>
</dbReference>
<dbReference type="Proteomes" id="UP000657421">
    <property type="component" value="Unassembled WGS sequence"/>
</dbReference>
<keyword evidence="2" id="KW-1185">Reference proteome</keyword>
<sequence>MISLEILKQEIEKERSILNELLITKGMSEVIEQSQKLDRMIEQYLDMAN</sequence>
<dbReference type="Pfam" id="PF09388">
    <property type="entry name" value="SpoOE-like"/>
    <property type="match status" value="1"/>
</dbReference>
<reference evidence="1 2" key="1">
    <citation type="submission" date="2020-08" db="EMBL/GenBank/DDBJ databases">
        <title>Genome public.</title>
        <authorList>
            <person name="Liu C."/>
            <person name="Sun Q."/>
        </authorList>
    </citation>
    <scope>NUCLEOTIDE SEQUENCE [LARGE SCALE GENOMIC DNA]</scope>
    <source>
        <strain evidence="1 2">NSJ-46</strain>
    </source>
</reference>
<dbReference type="SUPFAM" id="SSF140500">
    <property type="entry name" value="BAS1536-like"/>
    <property type="match status" value="1"/>
</dbReference>
<dbReference type="InterPro" id="IPR018540">
    <property type="entry name" value="Spo0E-like"/>
</dbReference>
<accession>A0ABR7N5L9</accession>
<evidence type="ECO:0000313" key="2">
    <source>
        <dbReference type="Proteomes" id="UP000657421"/>
    </source>
</evidence>
<organism evidence="1 2">
    <name type="scientific">Jingyaoa shaoxingensis</name>
    <dbReference type="NCBI Taxonomy" id="2763671"/>
    <lineage>
        <taxon>Bacteria</taxon>
        <taxon>Bacillati</taxon>
        <taxon>Bacillota</taxon>
        <taxon>Clostridia</taxon>
        <taxon>Lachnospirales</taxon>
        <taxon>Lachnospiraceae</taxon>
        <taxon>Jingyaoa</taxon>
    </lineage>
</organism>